<organism evidence="2 3">
    <name type="scientific">Halodurantibacterium flavum</name>
    <dbReference type="NCBI Taxonomy" id="1382802"/>
    <lineage>
        <taxon>Bacteria</taxon>
        <taxon>Pseudomonadati</taxon>
        <taxon>Pseudomonadota</taxon>
        <taxon>Alphaproteobacteria</taxon>
        <taxon>Rhodobacterales</taxon>
        <taxon>Paracoccaceae</taxon>
        <taxon>Halodurantibacterium</taxon>
    </lineage>
</organism>
<comment type="caution">
    <text evidence="2">The sequence shown here is derived from an EMBL/GenBank/DDBJ whole genome shotgun (WGS) entry which is preliminary data.</text>
</comment>
<dbReference type="RefSeq" id="WP_390261241.1">
    <property type="nucleotide sequence ID" value="NZ_JBHUGH010000007.1"/>
</dbReference>
<dbReference type="Pfam" id="PF05168">
    <property type="entry name" value="HEPN"/>
    <property type="match status" value="1"/>
</dbReference>
<dbReference type="Gene3D" id="1.20.120.330">
    <property type="entry name" value="Nucleotidyltransferases domain 2"/>
    <property type="match status" value="1"/>
</dbReference>
<accession>A0ABW4S6Z4</accession>
<dbReference type="Proteomes" id="UP001597353">
    <property type="component" value="Unassembled WGS sequence"/>
</dbReference>
<dbReference type="SUPFAM" id="SSF81593">
    <property type="entry name" value="Nucleotidyltransferase substrate binding subunit/domain"/>
    <property type="match status" value="1"/>
</dbReference>
<dbReference type="InterPro" id="IPR007842">
    <property type="entry name" value="HEPN_dom"/>
</dbReference>
<gene>
    <name evidence="2" type="ORF">ACFSGJ_10150</name>
</gene>
<keyword evidence="3" id="KW-1185">Reference proteome</keyword>
<proteinExistence type="predicted"/>
<sequence length="175" mass="19992">MSVHPADQKLFEDIDERWQRADQWSFPKSISIGWPIDGTPKAEDFRRFSIQYYQASRSICEIVSGNKIEDYVASYPVIYLFRHSVELALKAVVVHQTGSRKAGHDLATLAGMVKGLPEWAESWIAELHRLDERSTGLRYPDTDVAFFEAGSLLPDWLEKTERLHSALLALSQTRI</sequence>
<feature type="domain" description="HEPN" evidence="1">
    <location>
        <begin position="81"/>
        <end position="145"/>
    </location>
</feature>
<protein>
    <submittedName>
        <fullName evidence="2">HEPN domain-containing protein</fullName>
    </submittedName>
</protein>
<evidence type="ECO:0000313" key="3">
    <source>
        <dbReference type="Proteomes" id="UP001597353"/>
    </source>
</evidence>
<evidence type="ECO:0000313" key="2">
    <source>
        <dbReference type="EMBL" id="MFD1912574.1"/>
    </source>
</evidence>
<name>A0ABW4S6Z4_9RHOB</name>
<reference evidence="3" key="1">
    <citation type="journal article" date="2019" name="Int. J. Syst. Evol. Microbiol.">
        <title>The Global Catalogue of Microorganisms (GCM) 10K type strain sequencing project: providing services to taxonomists for standard genome sequencing and annotation.</title>
        <authorList>
            <consortium name="The Broad Institute Genomics Platform"/>
            <consortium name="The Broad Institute Genome Sequencing Center for Infectious Disease"/>
            <person name="Wu L."/>
            <person name="Ma J."/>
        </authorList>
    </citation>
    <scope>NUCLEOTIDE SEQUENCE [LARGE SCALE GENOMIC DNA]</scope>
    <source>
        <strain evidence="3">CGMCC 4.7242</strain>
    </source>
</reference>
<dbReference type="EMBL" id="JBHUGH010000007">
    <property type="protein sequence ID" value="MFD1912574.1"/>
    <property type="molecule type" value="Genomic_DNA"/>
</dbReference>
<evidence type="ECO:0000259" key="1">
    <source>
        <dbReference type="Pfam" id="PF05168"/>
    </source>
</evidence>